<evidence type="ECO:0000313" key="14">
    <source>
        <dbReference type="Proteomes" id="UP001176961"/>
    </source>
</evidence>
<dbReference type="InterPro" id="IPR011047">
    <property type="entry name" value="Quinoprotein_ADH-like_sf"/>
</dbReference>
<evidence type="ECO:0000259" key="12">
    <source>
        <dbReference type="PROSITE" id="PS51391"/>
    </source>
</evidence>
<evidence type="ECO:0000256" key="6">
    <source>
        <dbReference type="ARBA" id="ARBA00022729"/>
    </source>
</evidence>
<protein>
    <recommendedName>
        <fullName evidence="4">ER membrane protein complex subunit 1</fullName>
    </recommendedName>
</protein>
<keyword evidence="6" id="KW-0732">Signal</keyword>
<dbReference type="InterPro" id="IPR058545">
    <property type="entry name" value="Beta-prop_EMC1_1st"/>
</dbReference>
<comment type="caution">
    <text evidence="13">The sequence shown here is derived from an EMBL/GenBank/DDBJ whole genome shotgun (WGS) entry which is preliminary data.</text>
</comment>
<keyword evidence="8" id="KW-1133">Transmembrane helix</keyword>
<gene>
    <name evidence="13" type="ORF">CYNAS_LOCUS17507</name>
</gene>
<keyword evidence="7" id="KW-0256">Endoplasmic reticulum</keyword>
<dbReference type="GO" id="GO:0072546">
    <property type="term" value="C:EMC complex"/>
    <property type="evidence" value="ECO:0007669"/>
    <property type="project" value="InterPro"/>
</dbReference>
<evidence type="ECO:0000256" key="1">
    <source>
        <dbReference type="ARBA" id="ARBA00004115"/>
    </source>
</evidence>
<dbReference type="Pfam" id="PF04818">
    <property type="entry name" value="CID"/>
    <property type="match status" value="1"/>
</dbReference>
<feature type="domain" description="CID" evidence="12">
    <location>
        <begin position="146"/>
        <end position="292"/>
    </location>
</feature>
<evidence type="ECO:0000256" key="8">
    <source>
        <dbReference type="ARBA" id="ARBA00022989"/>
    </source>
</evidence>
<name>A0AA36MAE3_CYLNA</name>
<evidence type="ECO:0000256" key="10">
    <source>
        <dbReference type="ARBA" id="ARBA00023180"/>
    </source>
</evidence>
<keyword evidence="9" id="KW-0472">Membrane</keyword>
<evidence type="ECO:0000256" key="4">
    <source>
        <dbReference type="ARBA" id="ARBA00020824"/>
    </source>
</evidence>
<dbReference type="Proteomes" id="UP001176961">
    <property type="component" value="Unassembled WGS sequence"/>
</dbReference>
<dbReference type="SUPFAM" id="SSF50998">
    <property type="entry name" value="Quinoprotein alcohol dehydrogenase-like"/>
    <property type="match status" value="2"/>
</dbReference>
<evidence type="ECO:0000256" key="2">
    <source>
        <dbReference type="ARBA" id="ARBA00007904"/>
    </source>
</evidence>
<reference evidence="13" key="1">
    <citation type="submission" date="2023-07" db="EMBL/GenBank/DDBJ databases">
        <authorList>
            <consortium name="CYATHOMIX"/>
        </authorList>
    </citation>
    <scope>NUCLEOTIDE SEQUENCE</scope>
    <source>
        <strain evidence="13">N/A</strain>
    </source>
</reference>
<dbReference type="Gene3D" id="2.130.10.10">
    <property type="entry name" value="YVTN repeat-like/Quinoprotein amine dehydrogenase"/>
    <property type="match status" value="1"/>
</dbReference>
<dbReference type="InterPro" id="IPR008942">
    <property type="entry name" value="ENTH_VHS"/>
</dbReference>
<dbReference type="InterPro" id="IPR015943">
    <property type="entry name" value="WD40/YVTN_repeat-like_dom_sf"/>
</dbReference>
<keyword evidence="10" id="KW-0325">Glycoprotein</keyword>
<keyword evidence="5" id="KW-0812">Transmembrane</keyword>
<evidence type="ECO:0000313" key="13">
    <source>
        <dbReference type="EMBL" id="CAJ0605524.1"/>
    </source>
</evidence>
<organism evidence="13 14">
    <name type="scientific">Cylicocyclus nassatus</name>
    <name type="common">Nematode worm</name>
    <dbReference type="NCBI Taxonomy" id="53992"/>
    <lineage>
        <taxon>Eukaryota</taxon>
        <taxon>Metazoa</taxon>
        <taxon>Ecdysozoa</taxon>
        <taxon>Nematoda</taxon>
        <taxon>Chromadorea</taxon>
        <taxon>Rhabditida</taxon>
        <taxon>Rhabditina</taxon>
        <taxon>Rhabditomorpha</taxon>
        <taxon>Strongyloidea</taxon>
        <taxon>Strongylidae</taxon>
        <taxon>Cylicocyclus</taxon>
    </lineage>
</organism>
<dbReference type="InterPro" id="IPR011678">
    <property type="entry name" value="EMC1_C"/>
</dbReference>
<dbReference type="GO" id="GO:0034975">
    <property type="term" value="P:protein folding in endoplasmic reticulum"/>
    <property type="evidence" value="ECO:0007669"/>
    <property type="project" value="TreeGrafter"/>
</dbReference>
<dbReference type="PROSITE" id="PS51391">
    <property type="entry name" value="CID"/>
    <property type="match status" value="1"/>
</dbReference>
<comment type="subcellular location">
    <subcellularLocation>
        <location evidence="1">Endoplasmic reticulum membrane</location>
        <topology evidence="1">Single-pass type I membrane protein</topology>
    </subcellularLocation>
</comment>
<dbReference type="Pfam" id="PF07774">
    <property type="entry name" value="EMC1_C"/>
    <property type="match status" value="1"/>
</dbReference>
<dbReference type="PANTHER" id="PTHR21573">
    <property type="entry name" value="ER MEMBRANE PROTEIN COMPLEX SUBUNIT 1"/>
    <property type="match status" value="1"/>
</dbReference>
<dbReference type="PANTHER" id="PTHR21573:SF0">
    <property type="entry name" value="ER MEMBRANE PROTEIN COMPLEX SUBUNIT 1"/>
    <property type="match status" value="1"/>
</dbReference>
<keyword evidence="14" id="KW-1185">Reference proteome</keyword>
<evidence type="ECO:0000256" key="3">
    <source>
        <dbReference type="ARBA" id="ARBA00011276"/>
    </source>
</evidence>
<comment type="subunit">
    <text evidence="3">Component of the ER membrane protein complex (EMC).</text>
</comment>
<sequence>MLAIDSMLTAWGMRTQHSWMLWLKTSSTEELLHLMQKRSLISIIGQFGPSFTSQHRSNSCLYLQTESNEYTPEFLNIKVHKKEERVKNLTLYMSPCSKLIAQRILSILLFSNVVAFKRRAYKAKAILISPNLSLNDRVVLCPLAQIFKKSIESIKQYFNDFSFASLVILSSKSSSESVTNSEMVDYCCSSGTSVVLTYLLSRVKDAQANDNFRLNILYVINDWAYQCQRKRLDSQTQMLSRYVPQMYAFTVELSTDALMQQKLDKLIGVWEGHKYFNDQCFKQLRNPSQIYSSAKAVQAAEYAKLAADIEVNLQAMYAGYEQQHKNYVQHIMQQIAQIDMQIEAEKDRARGAIPSLLSGMTREPPPMPGPGLGPGPGPGPAPGVPGRRSRFDQQPGPMPSKSQEDYGQFFAPPPRVPPKQNWIKEEKIPDGDDIDGHPFNEEDLIPSARYYELPAGIMLPLMEIEQFSNSAFIVFSTSVSSLVSGAADGSISTENDIVIAQSGSEIVIIVRFQAKTKQLAILNEEQFIIFVFLKIIQIKFILIYWIEESLNQLGAAKFAIDRISIALASPFKVLLALFEDQVGKRQQFVGCPHRVFFDTHRKSDRLLVSTKEDVFASLSANTGQIVWRRIQEDAKGLVLPMVVDDKAIYTVSDVGRVLRVWNKRNGALLWQKPLSEIIQTSVQPSIVLMEQSLVVASSKKVFCFSKHGNLKWSHGVQDSQWSKLSVINDLVYYLSISNGVLTVREFSLNTGDASAPRTVAIKSNSGDKCVIVQNLLICGHSDSLLTVDFTSAALTSSEKATDCSIRSLNDLDEHYLFLKCSTSAIIFGVDKSMIEQKLVLHHRVDTAAVTAEVLVVISGKTVEVYNVPTMKQMFKTELPSNGDHAPITAVYLSSKDFHEIVTVGADCRIEFLVIDAAKSSVVSEWSREESLARISTAEMVDLPLSESQQMIEDEFDEGGSSLMSSFIRRLISQASQIQKWLFNTVNQIFTFSYMLTTRTNSFSKLIDHVRSAAKANYQHGEVLERDFFNLRKMLVIVSLDGAIFGLDSSDGSVVWSHWLGDNFAPLKNTIGKEEVPLFIHRSTAHYQRGGLVSVVFRDLISSAGVLVFFDPITGEIKDRTQLKLPIKRADVLSFAGKDYVNPLLVVTQDDQVMIFPSQPDEVLSGAPPVYIFDIDSSRISGAKIDLVKKQLIKTWSADLHLAPSEHIIIVKGKPRNQKVHSQGRVLIDRNVQYKYANPNLVAIAALDSVHQYLSIFLVDVVSGQMVHSARLAKAAAPVHLVHCEHWIAYSYWSEKGRRTEIGVLELYEGGEQTYKDRFDSLTPTKHPPEVLSQSFIYAQGIQAMGVSETEKGLTTRSLLLALPLGGIHEVTRKLLDATRPLELTQEMREEMMIPYMPEIPIATEDLVNYNQTVHGVRGIKTAASGLESTSLMLAYGKDIFFTRLTPSGTFDILKDDFDHVLISTVLFGLIAGSIISKKLARNNALSAAWT</sequence>
<evidence type="ECO:0000256" key="9">
    <source>
        <dbReference type="ARBA" id="ARBA00023136"/>
    </source>
</evidence>
<comment type="similarity">
    <text evidence="2">Belongs to the EMC1 family.</text>
</comment>
<evidence type="ECO:0000256" key="11">
    <source>
        <dbReference type="SAM" id="MobiDB-lite"/>
    </source>
</evidence>
<dbReference type="Pfam" id="PF25293">
    <property type="entry name" value="Beta-prop_EMC1_N"/>
    <property type="match status" value="1"/>
</dbReference>
<evidence type="ECO:0000256" key="5">
    <source>
        <dbReference type="ARBA" id="ARBA00022692"/>
    </source>
</evidence>
<feature type="compositionally biased region" description="Pro residues" evidence="11">
    <location>
        <begin position="363"/>
        <end position="383"/>
    </location>
</feature>
<proteinExistence type="inferred from homology"/>
<dbReference type="InterPro" id="IPR026895">
    <property type="entry name" value="EMC1"/>
</dbReference>
<accession>A0AA36MAE3</accession>
<dbReference type="EMBL" id="CATQJL010000316">
    <property type="protein sequence ID" value="CAJ0605524.1"/>
    <property type="molecule type" value="Genomic_DNA"/>
</dbReference>
<dbReference type="InterPro" id="IPR006569">
    <property type="entry name" value="CID_dom"/>
</dbReference>
<feature type="region of interest" description="Disordered" evidence="11">
    <location>
        <begin position="356"/>
        <end position="420"/>
    </location>
</feature>
<dbReference type="Gene3D" id="1.25.40.90">
    <property type="match status" value="1"/>
</dbReference>
<evidence type="ECO:0000256" key="7">
    <source>
        <dbReference type="ARBA" id="ARBA00022824"/>
    </source>
</evidence>